<protein>
    <submittedName>
        <fullName evidence="2">Uncharacterized protein</fullName>
    </submittedName>
</protein>
<proteinExistence type="predicted"/>
<feature type="region of interest" description="Disordered" evidence="1">
    <location>
        <begin position="1"/>
        <end position="53"/>
    </location>
</feature>
<name>A0A4C2EFJ5_9EURY</name>
<sequence length="53" mass="6016">MTATPFSGRSLQEEANDHQDEEYDDEDLRDPHAESRYAPQSGQSGDDSEDEKE</sequence>
<evidence type="ECO:0000256" key="1">
    <source>
        <dbReference type="SAM" id="MobiDB-lite"/>
    </source>
</evidence>
<gene>
    <name evidence="2" type="ORF">Harman_10570</name>
</gene>
<evidence type="ECO:0000313" key="3">
    <source>
        <dbReference type="Proteomes" id="UP000304382"/>
    </source>
</evidence>
<dbReference type="Proteomes" id="UP000304382">
    <property type="component" value="Unassembled WGS sequence"/>
</dbReference>
<feature type="compositionally biased region" description="Acidic residues" evidence="1">
    <location>
        <begin position="19"/>
        <end position="28"/>
    </location>
</feature>
<comment type="caution">
    <text evidence="2">The sequence shown here is derived from an EMBL/GenBank/DDBJ whole genome shotgun (WGS) entry which is preliminary data.</text>
</comment>
<accession>A0A4C2EFJ5</accession>
<organism evidence="2 3">
    <name type="scientific">Haloarcula mannanilytica</name>
    <dbReference type="NCBI Taxonomy" id="2509225"/>
    <lineage>
        <taxon>Archaea</taxon>
        <taxon>Methanobacteriati</taxon>
        <taxon>Methanobacteriota</taxon>
        <taxon>Stenosarchaea group</taxon>
        <taxon>Halobacteria</taxon>
        <taxon>Halobacteriales</taxon>
        <taxon>Haloarculaceae</taxon>
        <taxon>Haloarcula</taxon>
    </lineage>
</organism>
<keyword evidence="3" id="KW-1185">Reference proteome</keyword>
<feature type="compositionally biased region" description="Polar residues" evidence="1">
    <location>
        <begin position="1"/>
        <end position="10"/>
    </location>
</feature>
<dbReference type="AlphaFoldDB" id="A0A4C2EFJ5"/>
<dbReference type="EMBL" id="BIXZ01000001">
    <property type="protein sequence ID" value="GCF13122.1"/>
    <property type="molecule type" value="Genomic_DNA"/>
</dbReference>
<reference evidence="2 3" key="1">
    <citation type="submission" date="2019-02" db="EMBL/GenBank/DDBJ databases">
        <title>Haloarcula mannanilyticum sp. nov., a mannan degrading haloarchaeon isolated from commercial salt.</title>
        <authorList>
            <person name="Enomoto S."/>
            <person name="Shimane Y."/>
            <person name="Kamekura M."/>
            <person name="Ito T."/>
            <person name="Moriya O."/>
            <person name="Ihara K."/>
            <person name="Takahashi-Ando N."/>
            <person name="Fukushima Y."/>
            <person name="Yoshida Y."/>
            <person name="Usama R."/>
            <person name="Takai K."/>
            <person name="Minegishi H."/>
        </authorList>
    </citation>
    <scope>NUCLEOTIDE SEQUENCE [LARGE SCALE GENOMIC DNA]</scope>
    <source>
        <strain evidence="2 3">MD130-1</strain>
    </source>
</reference>
<evidence type="ECO:0000313" key="2">
    <source>
        <dbReference type="EMBL" id="GCF13122.1"/>
    </source>
</evidence>